<keyword evidence="4" id="KW-0732">Signal</keyword>
<accession>A0A5C7H0I1</accession>
<protein>
    <recommendedName>
        <fullName evidence="7">Auxin-responsive protein</fullName>
    </recommendedName>
</protein>
<evidence type="ECO:0000256" key="1">
    <source>
        <dbReference type="ARBA" id="ARBA00006974"/>
    </source>
</evidence>
<dbReference type="PANTHER" id="PTHR31175">
    <property type="entry name" value="AUXIN-RESPONSIVE FAMILY PROTEIN"/>
    <property type="match status" value="1"/>
</dbReference>
<dbReference type="GO" id="GO:0009733">
    <property type="term" value="P:response to auxin"/>
    <property type="evidence" value="ECO:0007669"/>
    <property type="project" value="InterPro"/>
</dbReference>
<dbReference type="OrthoDB" id="1936278at2759"/>
<comment type="similarity">
    <text evidence="1">Belongs to the ARG7 family.</text>
</comment>
<evidence type="ECO:0000313" key="6">
    <source>
        <dbReference type="Proteomes" id="UP000323000"/>
    </source>
</evidence>
<evidence type="ECO:0008006" key="7">
    <source>
        <dbReference type="Google" id="ProtNLM"/>
    </source>
</evidence>
<keyword evidence="6" id="KW-1185">Reference proteome</keyword>
<evidence type="ECO:0000313" key="5">
    <source>
        <dbReference type="EMBL" id="TXG49786.1"/>
    </source>
</evidence>
<keyword evidence="3" id="KW-0341">Growth regulation</keyword>
<comment type="caution">
    <text evidence="5">The sequence shown here is derived from an EMBL/GenBank/DDBJ whole genome shotgun (WGS) entry which is preliminary data.</text>
</comment>
<sequence length="155" mass="17982">MKYFERILFQFFFFFLLGEPELEAKRISLPRTTGVVDAESCNTSSMAEKGHFYCEYAVSLIERGAAKDVEKASLTSPATSRFLNKGHFVVHTVDKTRYFTVPLEYLIKNVFRELLRMSEEEFGISTNGPITLPSNRTFMEYILPRFLLSPIEWLK</sequence>
<organism evidence="5 6">
    <name type="scientific">Acer yangbiense</name>
    <dbReference type="NCBI Taxonomy" id="1000413"/>
    <lineage>
        <taxon>Eukaryota</taxon>
        <taxon>Viridiplantae</taxon>
        <taxon>Streptophyta</taxon>
        <taxon>Embryophyta</taxon>
        <taxon>Tracheophyta</taxon>
        <taxon>Spermatophyta</taxon>
        <taxon>Magnoliopsida</taxon>
        <taxon>eudicotyledons</taxon>
        <taxon>Gunneridae</taxon>
        <taxon>Pentapetalae</taxon>
        <taxon>rosids</taxon>
        <taxon>malvids</taxon>
        <taxon>Sapindales</taxon>
        <taxon>Sapindaceae</taxon>
        <taxon>Hippocastanoideae</taxon>
        <taxon>Acereae</taxon>
        <taxon>Acer</taxon>
    </lineage>
</organism>
<reference evidence="6" key="1">
    <citation type="journal article" date="2019" name="Gigascience">
        <title>De novo genome assembly of the endangered Acer yangbiense, a plant species with extremely small populations endemic to Yunnan Province, China.</title>
        <authorList>
            <person name="Yang J."/>
            <person name="Wariss H.M."/>
            <person name="Tao L."/>
            <person name="Zhang R."/>
            <person name="Yun Q."/>
            <person name="Hollingsworth P."/>
            <person name="Dao Z."/>
            <person name="Luo G."/>
            <person name="Guo H."/>
            <person name="Ma Y."/>
            <person name="Sun W."/>
        </authorList>
    </citation>
    <scope>NUCLEOTIDE SEQUENCE [LARGE SCALE GENOMIC DNA]</scope>
    <source>
        <strain evidence="6">cv. Malutang</strain>
    </source>
</reference>
<proteinExistence type="inferred from homology"/>
<evidence type="ECO:0000256" key="4">
    <source>
        <dbReference type="SAM" id="SignalP"/>
    </source>
</evidence>
<dbReference type="PANTHER" id="PTHR31175:SF104">
    <property type="entry name" value="SAUR-LIKE AUXIN-RESPONSIVE FAMILY PROTEIN"/>
    <property type="match status" value="1"/>
</dbReference>
<feature type="signal peptide" evidence="4">
    <location>
        <begin position="1"/>
        <end position="24"/>
    </location>
</feature>
<evidence type="ECO:0000256" key="3">
    <source>
        <dbReference type="ARBA" id="ARBA00022604"/>
    </source>
</evidence>
<evidence type="ECO:0000256" key="2">
    <source>
        <dbReference type="ARBA" id="ARBA00022473"/>
    </source>
</evidence>
<dbReference type="Proteomes" id="UP000323000">
    <property type="component" value="Chromosome 12"/>
</dbReference>
<dbReference type="InterPro" id="IPR003676">
    <property type="entry name" value="SAUR_fam"/>
</dbReference>
<dbReference type="EMBL" id="VAHF01000012">
    <property type="protein sequence ID" value="TXG49786.1"/>
    <property type="molecule type" value="Genomic_DNA"/>
</dbReference>
<keyword evidence="2" id="KW-0217">Developmental protein</keyword>
<gene>
    <name evidence="5" type="ORF">EZV62_025661</name>
</gene>
<dbReference type="Pfam" id="PF02519">
    <property type="entry name" value="Auxin_inducible"/>
    <property type="match status" value="1"/>
</dbReference>
<feature type="chain" id="PRO_5022751627" description="Auxin-responsive protein" evidence="4">
    <location>
        <begin position="25"/>
        <end position="155"/>
    </location>
</feature>
<dbReference type="AlphaFoldDB" id="A0A5C7H0I1"/>
<name>A0A5C7H0I1_9ROSI</name>